<dbReference type="Pfam" id="PF00300">
    <property type="entry name" value="His_Phos_1"/>
    <property type="match status" value="1"/>
</dbReference>
<accession>A0A0D6EFA5</accession>
<dbReference type="PANTHER" id="PTHR48100">
    <property type="entry name" value="BROAD-SPECIFICITY PHOSPHATASE YOR283W-RELATED"/>
    <property type="match status" value="1"/>
</dbReference>
<dbReference type="GO" id="GO:0046390">
    <property type="term" value="P:ribose phosphate biosynthetic process"/>
    <property type="evidence" value="ECO:0007669"/>
    <property type="project" value="TreeGrafter"/>
</dbReference>
<dbReference type="AlphaFoldDB" id="A0A0D6EFA5"/>
<feature type="binding site" evidence="2">
    <location>
        <begin position="27"/>
        <end position="28"/>
    </location>
    <ligand>
        <name>substrate</name>
    </ligand>
</feature>
<dbReference type="InterPro" id="IPR013078">
    <property type="entry name" value="His_Pase_superF_clade-1"/>
</dbReference>
<proteinExistence type="predicted"/>
<dbReference type="Proteomes" id="UP000243876">
    <property type="component" value="Unassembled WGS sequence"/>
</dbReference>
<evidence type="ECO:0000313" key="3">
    <source>
        <dbReference type="EMBL" id="CEQ38639.1"/>
    </source>
</evidence>
<dbReference type="GO" id="GO:0050278">
    <property type="term" value="F:sedoheptulose-bisphosphatase activity"/>
    <property type="evidence" value="ECO:0007669"/>
    <property type="project" value="TreeGrafter"/>
</dbReference>
<sequence length="226" mass="25263">MPKPTRLPRVYVVRHGETAWSLSGQHTGRTDIPLTEHGEEVIRALGKRIVGEGKVLDPANIKHCFISPRQRAQKTFQLLFGSSPTGVPEHSLEDNVREWDYGVAEGKVTKDIKAEIGEDWDIWTMGCPEGETPEQIRDRCDAMIEKIVDLTSAHHGQEDSPGHGDILIVSHGHFSRCFLTRWAGLEISQGRIFVADAGAMSICGFQHRNFDERSLLGLNLFGEIEQ</sequence>
<dbReference type="SUPFAM" id="SSF53254">
    <property type="entry name" value="Phosphoglycerate mutase-like"/>
    <property type="match status" value="1"/>
</dbReference>
<evidence type="ECO:0000313" key="4">
    <source>
        <dbReference type="Proteomes" id="UP000243876"/>
    </source>
</evidence>
<reference evidence="4" key="1">
    <citation type="submission" date="2015-02" db="EMBL/GenBank/DDBJ databases">
        <authorList>
            <person name="Gon?alves P."/>
        </authorList>
    </citation>
    <scope>NUCLEOTIDE SEQUENCE [LARGE SCALE GENOMIC DNA]</scope>
</reference>
<dbReference type="InterPro" id="IPR029033">
    <property type="entry name" value="His_PPase_superfam"/>
</dbReference>
<dbReference type="OrthoDB" id="4818801at2759"/>
<dbReference type="InterPro" id="IPR050275">
    <property type="entry name" value="PGM_Phosphatase"/>
</dbReference>
<evidence type="ECO:0000256" key="2">
    <source>
        <dbReference type="PIRSR" id="PIRSR613078-2"/>
    </source>
</evidence>
<feature type="active site" description="Tele-phosphohistidine intermediate" evidence="1">
    <location>
        <position position="15"/>
    </location>
</feature>
<evidence type="ECO:0000256" key="1">
    <source>
        <dbReference type="PIRSR" id="PIRSR613078-1"/>
    </source>
</evidence>
<feature type="active site" description="Proton donor/acceptor" evidence="1">
    <location>
        <position position="98"/>
    </location>
</feature>
<dbReference type="CDD" id="cd07067">
    <property type="entry name" value="HP_PGM_like"/>
    <property type="match status" value="1"/>
</dbReference>
<feature type="binding site" evidence="2">
    <location>
        <begin position="98"/>
        <end position="101"/>
    </location>
    <ligand>
        <name>substrate</name>
    </ligand>
</feature>
<protein>
    <submittedName>
        <fullName evidence="3">SPOSA6832_00074-mRNA-1:cds</fullName>
    </submittedName>
</protein>
<gene>
    <name evidence="3" type="primary">SPOSA6832_00074</name>
</gene>
<dbReference type="Gene3D" id="3.40.50.1240">
    <property type="entry name" value="Phosphoglycerate mutase-like"/>
    <property type="match status" value="1"/>
</dbReference>
<feature type="binding site" evidence="2">
    <location>
        <position position="71"/>
    </location>
    <ligand>
        <name>substrate</name>
    </ligand>
</feature>
<dbReference type="SMART" id="SM00855">
    <property type="entry name" value="PGAM"/>
    <property type="match status" value="1"/>
</dbReference>
<keyword evidence="4" id="KW-1185">Reference proteome</keyword>
<name>A0A0D6EFA5_SPOSA</name>
<organism evidence="3 4">
    <name type="scientific">Sporidiobolus salmonicolor</name>
    <name type="common">Yeast-like fungus</name>
    <name type="synonym">Sporobolomyces salmonicolor</name>
    <dbReference type="NCBI Taxonomy" id="5005"/>
    <lineage>
        <taxon>Eukaryota</taxon>
        <taxon>Fungi</taxon>
        <taxon>Dikarya</taxon>
        <taxon>Basidiomycota</taxon>
        <taxon>Pucciniomycotina</taxon>
        <taxon>Microbotryomycetes</taxon>
        <taxon>Sporidiobolales</taxon>
        <taxon>Sporidiobolaceae</taxon>
        <taxon>Sporobolomyces</taxon>
    </lineage>
</organism>
<dbReference type="EMBL" id="CENE01000001">
    <property type="protein sequence ID" value="CEQ38639.1"/>
    <property type="molecule type" value="Genomic_DNA"/>
</dbReference>
<dbReference type="PANTHER" id="PTHR48100:SF15">
    <property type="entry name" value="SEDOHEPTULOSE 1,7-BISPHOSPHATASE"/>
    <property type="match status" value="1"/>
</dbReference>